<evidence type="ECO:0000313" key="2">
    <source>
        <dbReference type="EMBL" id="BAF23035.1"/>
    </source>
</evidence>
<reference evidence="2 3" key="1">
    <citation type="journal article" date="2005" name="Nature">
        <title>The map-based sequence of the rice genome.</title>
        <authorList>
            <consortium name="International rice genome sequencing project (IRGSP)"/>
            <person name="Matsumoto T."/>
            <person name="Wu J."/>
            <person name="Kanamori H."/>
            <person name="Katayose Y."/>
            <person name="Fujisawa M."/>
            <person name="Namiki N."/>
            <person name="Mizuno H."/>
            <person name="Yamamoto K."/>
            <person name="Antonio B.A."/>
            <person name="Baba T."/>
            <person name="Sakata K."/>
            <person name="Nagamura Y."/>
            <person name="Aoki H."/>
            <person name="Arikawa K."/>
            <person name="Arita K."/>
            <person name="Bito T."/>
            <person name="Chiden Y."/>
            <person name="Fujitsuka N."/>
            <person name="Fukunaka R."/>
            <person name="Hamada M."/>
            <person name="Harada C."/>
            <person name="Hayashi A."/>
            <person name="Hijishita S."/>
            <person name="Honda M."/>
            <person name="Hosokawa S."/>
            <person name="Ichikawa Y."/>
            <person name="Idonuma A."/>
            <person name="Iijima M."/>
            <person name="Ikeda M."/>
            <person name="Ikeno M."/>
            <person name="Ito K."/>
            <person name="Ito S."/>
            <person name="Ito T."/>
            <person name="Ito Y."/>
            <person name="Ito Y."/>
            <person name="Iwabuchi A."/>
            <person name="Kamiya K."/>
            <person name="Karasawa W."/>
            <person name="Kurita K."/>
            <person name="Katagiri S."/>
            <person name="Kikuta A."/>
            <person name="Kobayashi H."/>
            <person name="Kobayashi N."/>
            <person name="Machita K."/>
            <person name="Maehara T."/>
            <person name="Masukawa M."/>
            <person name="Mizubayashi T."/>
            <person name="Mukai Y."/>
            <person name="Nagasaki H."/>
            <person name="Nagata Y."/>
            <person name="Naito S."/>
            <person name="Nakashima M."/>
            <person name="Nakama Y."/>
            <person name="Nakamichi Y."/>
            <person name="Nakamura M."/>
            <person name="Meguro A."/>
            <person name="Negishi M."/>
            <person name="Ohta I."/>
            <person name="Ohta T."/>
            <person name="Okamoto M."/>
            <person name="Ono N."/>
            <person name="Saji S."/>
            <person name="Sakaguchi M."/>
            <person name="Sakai K."/>
            <person name="Shibata M."/>
            <person name="Shimokawa T."/>
            <person name="Song J."/>
            <person name="Takazaki Y."/>
            <person name="Terasawa K."/>
            <person name="Tsugane M."/>
            <person name="Tsuji K."/>
            <person name="Ueda S."/>
            <person name="Waki K."/>
            <person name="Yamagata H."/>
            <person name="Yamamoto M."/>
            <person name="Yamamoto S."/>
            <person name="Yamane H."/>
            <person name="Yoshiki S."/>
            <person name="Yoshihara R."/>
            <person name="Yukawa K."/>
            <person name="Zhong H."/>
            <person name="Yano M."/>
            <person name="Yuan Q."/>
            <person name="Ouyang S."/>
            <person name="Liu J."/>
            <person name="Jones K.M."/>
            <person name="Gansberger K."/>
            <person name="Moffat K."/>
            <person name="Hill J."/>
            <person name="Bera J."/>
            <person name="Fadrosh D."/>
            <person name="Jin S."/>
            <person name="Johri S."/>
            <person name="Kim M."/>
            <person name="Overton L."/>
            <person name="Reardon M."/>
            <person name="Tsitrin T."/>
            <person name="Vuong H."/>
            <person name="Weaver B."/>
            <person name="Ciecko A."/>
            <person name="Tallon L."/>
            <person name="Jackson J."/>
            <person name="Pai G."/>
            <person name="Aken S.V."/>
            <person name="Utterback T."/>
            <person name="Reidmuller S."/>
            <person name="Feldblyum T."/>
            <person name="Hsiao J."/>
            <person name="Zismann V."/>
            <person name="Iobst S."/>
            <person name="de Vazeille A.R."/>
            <person name="Buell C.R."/>
            <person name="Ying K."/>
            <person name="Li Y."/>
            <person name="Lu T."/>
            <person name="Huang Y."/>
            <person name="Zhao Q."/>
            <person name="Feng Q."/>
            <person name="Zhang L."/>
            <person name="Zhu J."/>
            <person name="Weng Q."/>
            <person name="Mu J."/>
            <person name="Lu Y."/>
            <person name="Fan D."/>
            <person name="Liu Y."/>
            <person name="Guan J."/>
            <person name="Zhang Y."/>
            <person name="Yu S."/>
            <person name="Liu X."/>
            <person name="Zhang Y."/>
            <person name="Hong G."/>
            <person name="Han B."/>
            <person name="Choisne N."/>
            <person name="Demange N."/>
            <person name="Orjeda G."/>
            <person name="Samain S."/>
            <person name="Cattolico L."/>
            <person name="Pelletier E."/>
            <person name="Couloux A."/>
            <person name="Segurens B."/>
            <person name="Wincker P."/>
            <person name="D'Hont A."/>
            <person name="Scarpelli C."/>
            <person name="Weissenbach J."/>
            <person name="Salanoubat M."/>
            <person name="Quetier F."/>
            <person name="Yu Y."/>
            <person name="Kim H.R."/>
            <person name="Rambo T."/>
            <person name="Currie J."/>
            <person name="Collura K."/>
            <person name="Luo M."/>
            <person name="Yang T."/>
            <person name="Ammiraju J.S.S."/>
            <person name="Engler F."/>
            <person name="Soderlund C."/>
            <person name="Wing R.A."/>
            <person name="Palmer L.E."/>
            <person name="de la Bastide M."/>
            <person name="Spiegel L."/>
            <person name="Nascimento L."/>
            <person name="Zutavern T."/>
            <person name="O'Shaughnessy A."/>
            <person name="Dike S."/>
            <person name="Dedhia N."/>
            <person name="Preston R."/>
            <person name="Balija V."/>
            <person name="McCombie W.R."/>
            <person name="Chow T."/>
            <person name="Chen H."/>
            <person name="Chung M."/>
            <person name="Chen C."/>
            <person name="Shaw J."/>
            <person name="Wu H."/>
            <person name="Hsiao K."/>
            <person name="Chao Y."/>
            <person name="Chu M."/>
            <person name="Cheng C."/>
            <person name="Hour A."/>
            <person name="Lee P."/>
            <person name="Lin S."/>
            <person name="Lin Y."/>
            <person name="Liou J."/>
            <person name="Liu S."/>
            <person name="Hsing Y."/>
            <person name="Raghuvanshi S."/>
            <person name="Mohanty A."/>
            <person name="Bharti A.K."/>
            <person name="Gaur A."/>
            <person name="Gupta V."/>
            <person name="Kumar D."/>
            <person name="Ravi V."/>
            <person name="Vij S."/>
            <person name="Kapur A."/>
            <person name="Khurana P."/>
            <person name="Khurana P."/>
            <person name="Khurana J.P."/>
            <person name="Tyagi A.K."/>
            <person name="Gaikwad K."/>
            <person name="Singh A."/>
            <person name="Dalal V."/>
            <person name="Srivastava S."/>
            <person name="Dixit A."/>
            <person name="Pal A.K."/>
            <person name="Ghazi I.A."/>
            <person name="Yadav M."/>
            <person name="Pandit A."/>
            <person name="Bhargava A."/>
            <person name="Sureshbabu K."/>
            <person name="Batra K."/>
            <person name="Sharma T.R."/>
            <person name="Mohapatra T."/>
            <person name="Singh N.K."/>
            <person name="Messing J."/>
            <person name="Nelson A.B."/>
            <person name="Fuks G."/>
            <person name="Kavchok S."/>
            <person name="Keizer G."/>
            <person name="Linton E."/>
            <person name="Llaca V."/>
            <person name="Song R."/>
            <person name="Tanyolac B."/>
            <person name="Young S."/>
            <person name="Ho-Il K."/>
            <person name="Hahn J.H."/>
            <person name="Sangsakoo G."/>
            <person name="Vanavichit A."/>
            <person name="de Mattos Luiz.A.T."/>
            <person name="Zimmer P.D."/>
            <person name="Malone G."/>
            <person name="Dellagostin O."/>
            <person name="de Oliveira A.C."/>
            <person name="Bevan M."/>
            <person name="Bancroft I."/>
            <person name="Minx P."/>
            <person name="Cordum H."/>
            <person name="Wilson R."/>
            <person name="Cheng Z."/>
            <person name="Jin W."/>
            <person name="Jiang J."/>
            <person name="Leong S.A."/>
            <person name="Iwama H."/>
            <person name="Gojobori T."/>
            <person name="Itoh T."/>
            <person name="Niimura Y."/>
            <person name="Fujii Y."/>
            <person name="Habara T."/>
            <person name="Sakai H."/>
            <person name="Sato Y."/>
            <person name="Wilson G."/>
            <person name="Kumar K."/>
            <person name="McCouch S."/>
            <person name="Juretic N."/>
            <person name="Hoen D."/>
            <person name="Wright S."/>
            <person name="Bruskiewich R."/>
            <person name="Bureau T."/>
            <person name="Miyao A."/>
            <person name="Hirochika H."/>
            <person name="Nishikawa T."/>
            <person name="Kadowaki K."/>
            <person name="Sugiura M."/>
            <person name="Burr B."/>
            <person name="Sasaki T."/>
        </authorList>
    </citation>
    <scope>NUCLEOTIDE SEQUENCE [LARGE SCALE GENOMIC DNA]</scope>
    <source>
        <strain evidence="3">cv. Nipponbare</strain>
    </source>
</reference>
<organism evidence="2 3">
    <name type="scientific">Oryza sativa subsp. japonica</name>
    <name type="common">Rice</name>
    <dbReference type="NCBI Taxonomy" id="39947"/>
    <lineage>
        <taxon>Eukaryota</taxon>
        <taxon>Viridiplantae</taxon>
        <taxon>Streptophyta</taxon>
        <taxon>Embryophyta</taxon>
        <taxon>Tracheophyta</taxon>
        <taxon>Spermatophyta</taxon>
        <taxon>Magnoliopsida</taxon>
        <taxon>Liliopsida</taxon>
        <taxon>Poales</taxon>
        <taxon>Poaceae</taxon>
        <taxon>BOP clade</taxon>
        <taxon>Oryzoideae</taxon>
        <taxon>Oryzeae</taxon>
        <taxon>Oryzinae</taxon>
        <taxon>Oryza</taxon>
        <taxon>Oryza sativa</taxon>
    </lineage>
</organism>
<feature type="region of interest" description="Disordered" evidence="1">
    <location>
        <begin position="106"/>
        <end position="143"/>
    </location>
</feature>
<evidence type="ECO:0000256" key="1">
    <source>
        <dbReference type="SAM" id="MobiDB-lite"/>
    </source>
</evidence>
<sequence length="196" mass="22498">MAYMVDERDEVAEPAHGAPHLRHVASAVTGGGGRRLLLLRRRRRRRGVAGGGDDDGLGEQRVGERLLQLVHALRQRVLEVARLLLEPLHVGGLPLRHRLQLRREHPDHLGGAEPGDPEEEPLGAGAPHAGHHEEHVAPRRLTLRREQPVVVRQRRLHHRPELRPLRRRLQRRPQLRRLPPLLLHPLRVLHLERHHT</sequence>
<proteinExistence type="predicted"/>
<dbReference type="EMBL" id="AP008214">
    <property type="protein sequence ID" value="BAF23035.1"/>
    <property type="molecule type" value="Genomic_DNA"/>
</dbReference>
<reference evidence="3" key="2">
    <citation type="journal article" date="2008" name="Nucleic Acids Res.">
        <title>The rice annotation project database (RAP-DB): 2008 update.</title>
        <authorList>
            <consortium name="The rice annotation project (RAP)"/>
        </authorList>
    </citation>
    <scope>GENOME REANNOTATION</scope>
    <source>
        <strain evidence="3">cv. Nipponbare</strain>
    </source>
</reference>
<dbReference type="AlphaFoldDB" id="A0A0P0XCG8"/>
<feature type="compositionally biased region" description="Basic and acidic residues" evidence="1">
    <location>
        <begin position="130"/>
        <end position="143"/>
    </location>
</feature>
<accession>A0A0P0XCG8</accession>
<dbReference type="Proteomes" id="UP000000763">
    <property type="component" value="Chromosome 8"/>
</dbReference>
<protein>
    <submittedName>
        <fullName evidence="2">Os08g0177000 protein</fullName>
    </submittedName>
</protein>
<evidence type="ECO:0000313" key="3">
    <source>
        <dbReference type="Proteomes" id="UP000000763"/>
    </source>
</evidence>
<name>A0A0P0XCG8_ORYSJ</name>
<dbReference type="KEGG" id="dosa:Os08g0177000"/>
<gene>
    <name evidence="2" type="ordered locus">Os08g0177000</name>
</gene>
<dbReference type="Gramene" id="Os08t0177000-01">
    <property type="protein sequence ID" value="Os08t0177000-01"/>
    <property type="gene ID" value="Os08g0177000"/>
</dbReference>